<comment type="caution">
    <text evidence="2">The sequence shown here is derived from an EMBL/GenBank/DDBJ whole genome shotgun (WGS) entry which is preliminary data.</text>
</comment>
<protein>
    <submittedName>
        <fullName evidence="2">Uncharacterized protein</fullName>
    </submittedName>
</protein>
<feature type="transmembrane region" description="Helical" evidence="1">
    <location>
        <begin position="96"/>
        <end position="116"/>
    </location>
</feature>
<dbReference type="InterPro" id="IPR035177">
    <property type="entry name" value="TssN"/>
</dbReference>
<dbReference type="RefSeq" id="WP_345050579.1">
    <property type="nucleotide sequence ID" value="NZ_BAABDK010000006.1"/>
</dbReference>
<keyword evidence="3" id="KW-1185">Reference proteome</keyword>
<dbReference type="EMBL" id="BAABDK010000006">
    <property type="protein sequence ID" value="GAA4026436.1"/>
    <property type="molecule type" value="Genomic_DNA"/>
</dbReference>
<reference evidence="3" key="1">
    <citation type="journal article" date="2019" name="Int. J. Syst. Evol. Microbiol.">
        <title>The Global Catalogue of Microorganisms (GCM) 10K type strain sequencing project: providing services to taxonomists for standard genome sequencing and annotation.</title>
        <authorList>
            <consortium name="The Broad Institute Genomics Platform"/>
            <consortium name="The Broad Institute Genome Sequencing Center for Infectious Disease"/>
            <person name="Wu L."/>
            <person name="Ma J."/>
        </authorList>
    </citation>
    <scope>NUCLEOTIDE SEQUENCE [LARGE SCALE GENOMIC DNA]</scope>
    <source>
        <strain evidence="3">JCM 17225</strain>
    </source>
</reference>
<evidence type="ECO:0000313" key="2">
    <source>
        <dbReference type="EMBL" id="GAA4026436.1"/>
    </source>
</evidence>
<keyword evidence="1" id="KW-1133">Transmembrane helix</keyword>
<dbReference type="Proteomes" id="UP001501469">
    <property type="component" value="Unassembled WGS sequence"/>
</dbReference>
<sequence>MLPNPQSQARSAVSSTVSNLSSRVQGSKVFISGLLYVLGTVLAFGLLGFAAVRSPWSFPLTSGLLQLALLLLGWLYAAQLPNWLPWHDAGKRWQAILILVITAAIGAGAIWALHWLPWAKGYLPPASFTMAVIPFVLPYIFWQAFLAWRAIPYRQFKLWRYNPNTAGPDLARMDLNNFMVVHFWMTRRHGESLYHDFSSKAPYQMRLNDLFSIFLTDYNKLKPDQALQYLDNQGEPYGWLFYAKRPWWRSRKYFDPDFTFQDNFLRQGSIIVAQRVPANAANAS</sequence>
<dbReference type="Pfam" id="PF17555">
    <property type="entry name" value="TssN"/>
    <property type="match status" value="1"/>
</dbReference>
<feature type="transmembrane region" description="Helical" evidence="1">
    <location>
        <begin position="64"/>
        <end position="84"/>
    </location>
</feature>
<gene>
    <name evidence="2" type="ORF">GCM10022409_08010</name>
</gene>
<feature type="transmembrane region" description="Helical" evidence="1">
    <location>
        <begin position="128"/>
        <end position="151"/>
    </location>
</feature>
<name>A0ABP7TI52_9BACT</name>
<keyword evidence="1" id="KW-0472">Membrane</keyword>
<evidence type="ECO:0000256" key="1">
    <source>
        <dbReference type="SAM" id="Phobius"/>
    </source>
</evidence>
<keyword evidence="1" id="KW-0812">Transmembrane</keyword>
<feature type="transmembrane region" description="Helical" evidence="1">
    <location>
        <begin position="29"/>
        <end position="52"/>
    </location>
</feature>
<organism evidence="2 3">
    <name type="scientific">Hymenobacter glaciei</name>
    <dbReference type="NCBI Taxonomy" id="877209"/>
    <lineage>
        <taxon>Bacteria</taxon>
        <taxon>Pseudomonadati</taxon>
        <taxon>Bacteroidota</taxon>
        <taxon>Cytophagia</taxon>
        <taxon>Cytophagales</taxon>
        <taxon>Hymenobacteraceae</taxon>
        <taxon>Hymenobacter</taxon>
    </lineage>
</organism>
<accession>A0ABP7TI52</accession>
<evidence type="ECO:0000313" key="3">
    <source>
        <dbReference type="Proteomes" id="UP001501469"/>
    </source>
</evidence>
<proteinExistence type="predicted"/>